<dbReference type="AlphaFoldDB" id="S8CRW4"/>
<evidence type="ECO:0000256" key="1">
    <source>
        <dbReference type="ARBA" id="ARBA00010199"/>
    </source>
</evidence>
<comment type="similarity">
    <text evidence="1">Belongs to the multi antimicrobial extrusion (MATE) (TC 2.A.66.1) family.</text>
</comment>
<dbReference type="Pfam" id="PF01554">
    <property type="entry name" value="MatE"/>
    <property type="match status" value="1"/>
</dbReference>
<keyword evidence="4" id="KW-1185">Reference proteome</keyword>
<proteinExistence type="inferred from homology"/>
<feature type="transmembrane region" description="Helical" evidence="2">
    <location>
        <begin position="155"/>
        <end position="172"/>
    </location>
</feature>
<dbReference type="PANTHER" id="PTHR11206">
    <property type="entry name" value="MULTIDRUG RESISTANCE PROTEIN"/>
    <property type="match status" value="1"/>
</dbReference>
<gene>
    <name evidence="3" type="ORF">M569_07170</name>
</gene>
<dbReference type="OrthoDB" id="2126698at2759"/>
<feature type="transmembrane region" description="Helical" evidence="2">
    <location>
        <begin position="45"/>
        <end position="69"/>
    </location>
</feature>
<sequence>MAALSILSWFVVLAEFIYIFGGWCPDSWKGFSKAALKDIVPAVKLSMSSGVMVCLEIWYTAILVLTAGYMKNAEVEIAAFSACLNITTWELMNSVRVANELGRGDAKAVVFSIRVLVSTSIAVGVAFWILCLVFGKKLGYLFSEDEAVVETISDLSLLLAFSLLFNFFYPLFSAGLQTTVAVINIVCFYLIGIPVGIVFGYVAHLQVKVWYMDGNAVWHGIIAECVALAVMTWRINWDEEVLKTSNRRRIDYTRVSYVPGRLCILHVTSYQNQDCSVPDFQAHPKTTHL</sequence>
<feature type="transmembrane region" description="Helical" evidence="2">
    <location>
        <begin position="216"/>
        <end position="237"/>
    </location>
</feature>
<organism evidence="3 4">
    <name type="scientific">Genlisea aurea</name>
    <dbReference type="NCBI Taxonomy" id="192259"/>
    <lineage>
        <taxon>Eukaryota</taxon>
        <taxon>Viridiplantae</taxon>
        <taxon>Streptophyta</taxon>
        <taxon>Embryophyta</taxon>
        <taxon>Tracheophyta</taxon>
        <taxon>Spermatophyta</taxon>
        <taxon>Magnoliopsida</taxon>
        <taxon>eudicotyledons</taxon>
        <taxon>Gunneridae</taxon>
        <taxon>Pentapetalae</taxon>
        <taxon>asterids</taxon>
        <taxon>lamiids</taxon>
        <taxon>Lamiales</taxon>
        <taxon>Lentibulariaceae</taxon>
        <taxon>Genlisea</taxon>
    </lineage>
</organism>
<feature type="transmembrane region" description="Helical" evidence="2">
    <location>
        <begin position="6"/>
        <end position="24"/>
    </location>
</feature>
<dbReference type="GO" id="GO:0042910">
    <property type="term" value="F:xenobiotic transmembrane transporter activity"/>
    <property type="evidence" value="ECO:0007669"/>
    <property type="project" value="InterPro"/>
</dbReference>
<dbReference type="GO" id="GO:0016020">
    <property type="term" value="C:membrane"/>
    <property type="evidence" value="ECO:0007669"/>
    <property type="project" value="InterPro"/>
</dbReference>
<keyword evidence="2" id="KW-1133">Transmembrane helix</keyword>
<evidence type="ECO:0008006" key="5">
    <source>
        <dbReference type="Google" id="ProtNLM"/>
    </source>
</evidence>
<accession>S8CRW4</accession>
<evidence type="ECO:0000313" key="3">
    <source>
        <dbReference type="EMBL" id="EPS67606.1"/>
    </source>
</evidence>
<feature type="transmembrane region" description="Helical" evidence="2">
    <location>
        <begin position="179"/>
        <end position="204"/>
    </location>
</feature>
<comment type="caution">
    <text evidence="3">The sequence shown here is derived from an EMBL/GenBank/DDBJ whole genome shotgun (WGS) entry which is preliminary data.</text>
</comment>
<reference evidence="3 4" key="1">
    <citation type="journal article" date="2013" name="BMC Genomics">
        <title>The miniature genome of a carnivorous plant Genlisea aurea contains a low number of genes and short non-coding sequences.</title>
        <authorList>
            <person name="Leushkin E.V."/>
            <person name="Sutormin R.A."/>
            <person name="Nabieva E.R."/>
            <person name="Penin A.A."/>
            <person name="Kondrashov A.S."/>
            <person name="Logacheva M.D."/>
        </authorList>
    </citation>
    <scope>NUCLEOTIDE SEQUENCE [LARGE SCALE GENOMIC DNA]</scope>
</reference>
<protein>
    <recommendedName>
        <fullName evidence="5">Protein DETOXIFICATION</fullName>
    </recommendedName>
</protein>
<evidence type="ECO:0000313" key="4">
    <source>
        <dbReference type="Proteomes" id="UP000015453"/>
    </source>
</evidence>
<name>S8CRW4_9LAMI</name>
<dbReference type="GO" id="GO:0015297">
    <property type="term" value="F:antiporter activity"/>
    <property type="evidence" value="ECO:0007669"/>
    <property type="project" value="InterPro"/>
</dbReference>
<feature type="transmembrane region" description="Helical" evidence="2">
    <location>
        <begin position="113"/>
        <end position="135"/>
    </location>
</feature>
<dbReference type="InterPro" id="IPR002528">
    <property type="entry name" value="MATE_fam"/>
</dbReference>
<evidence type="ECO:0000256" key="2">
    <source>
        <dbReference type="SAM" id="Phobius"/>
    </source>
</evidence>
<keyword evidence="2" id="KW-0812">Transmembrane</keyword>
<keyword evidence="2" id="KW-0472">Membrane</keyword>
<dbReference type="Proteomes" id="UP000015453">
    <property type="component" value="Unassembled WGS sequence"/>
</dbReference>
<dbReference type="EMBL" id="AUSU01003024">
    <property type="protein sequence ID" value="EPS67606.1"/>
    <property type="molecule type" value="Genomic_DNA"/>
</dbReference>